<dbReference type="Proteomes" id="UP000230069">
    <property type="component" value="Unassembled WGS sequence"/>
</dbReference>
<keyword evidence="1" id="KW-0472">Membrane</keyword>
<dbReference type="OrthoDB" id="1101105at2759"/>
<feature type="transmembrane region" description="Helical" evidence="1">
    <location>
        <begin position="233"/>
        <end position="257"/>
    </location>
</feature>
<evidence type="ECO:0000256" key="1">
    <source>
        <dbReference type="SAM" id="Phobius"/>
    </source>
</evidence>
<dbReference type="GO" id="GO:0016020">
    <property type="term" value="C:membrane"/>
    <property type="evidence" value="ECO:0007669"/>
    <property type="project" value="TreeGrafter"/>
</dbReference>
<accession>A0A2G5E1Y1</accession>
<dbReference type="InParanoid" id="A0A2G5E1Y1"/>
<evidence type="ECO:0000313" key="3">
    <source>
        <dbReference type="Proteomes" id="UP000230069"/>
    </source>
</evidence>
<keyword evidence="1" id="KW-1133">Transmembrane helix</keyword>
<reference evidence="2 3" key="1">
    <citation type="submission" date="2017-09" db="EMBL/GenBank/DDBJ databases">
        <title>WGS assembly of Aquilegia coerulea Goldsmith.</title>
        <authorList>
            <person name="Hodges S."/>
            <person name="Kramer E."/>
            <person name="Nordborg M."/>
            <person name="Tomkins J."/>
            <person name="Borevitz J."/>
            <person name="Derieg N."/>
            <person name="Yan J."/>
            <person name="Mihaltcheva S."/>
            <person name="Hayes R.D."/>
            <person name="Rokhsar D."/>
        </authorList>
    </citation>
    <scope>NUCLEOTIDE SEQUENCE [LARGE SCALE GENOMIC DNA]</scope>
    <source>
        <strain evidence="3">cv. Goldsmith</strain>
    </source>
</reference>
<proteinExistence type="predicted"/>
<dbReference type="InterPro" id="IPR010605">
    <property type="entry name" value="DUF1191"/>
</dbReference>
<dbReference type="EMBL" id="KZ305030">
    <property type="protein sequence ID" value="PIA49769.1"/>
    <property type="molecule type" value="Genomic_DNA"/>
</dbReference>
<organism evidence="2 3">
    <name type="scientific">Aquilegia coerulea</name>
    <name type="common">Rocky mountain columbine</name>
    <dbReference type="NCBI Taxonomy" id="218851"/>
    <lineage>
        <taxon>Eukaryota</taxon>
        <taxon>Viridiplantae</taxon>
        <taxon>Streptophyta</taxon>
        <taxon>Embryophyta</taxon>
        <taxon>Tracheophyta</taxon>
        <taxon>Spermatophyta</taxon>
        <taxon>Magnoliopsida</taxon>
        <taxon>Ranunculales</taxon>
        <taxon>Ranunculaceae</taxon>
        <taxon>Thalictroideae</taxon>
        <taxon>Aquilegia</taxon>
    </lineage>
</organism>
<name>A0A2G5E1Y1_AQUCA</name>
<protein>
    <submittedName>
        <fullName evidence="2">Uncharacterized protein</fullName>
    </submittedName>
</protein>
<dbReference type="AlphaFoldDB" id="A0A2G5E1Y1"/>
<dbReference type="PANTHER" id="PTHR33512:SF1">
    <property type="entry name" value="PROTEIN, PUTATIVE (DUF1191)-RELATED"/>
    <property type="match status" value="1"/>
</dbReference>
<dbReference type="STRING" id="218851.A0A2G5E1Y1"/>
<evidence type="ECO:0000313" key="2">
    <source>
        <dbReference type="EMBL" id="PIA49769.1"/>
    </source>
</evidence>
<dbReference type="Pfam" id="PF06697">
    <property type="entry name" value="DUF1191"/>
    <property type="match status" value="1"/>
</dbReference>
<keyword evidence="1" id="KW-0812">Transmembrane</keyword>
<dbReference type="PANTHER" id="PTHR33512">
    <property type="entry name" value="PROTEIN, PUTATIVE (DUF1191)-RELATED"/>
    <property type="match status" value="1"/>
</dbReference>
<keyword evidence="3" id="KW-1185">Reference proteome</keyword>
<sequence length="308" mass="33978">MGSSLPFFLWINVVVYLFIATKTMVAQQIEGAHVFDHVLGRYACESYNAHNKTGFLYEVQFPGNLSDIRADTVRFRCGSLKRYGAQVKEFNLAMGVTVQPCVERVLLVRQNLGEHWSPIYFDTINVSANYQLVSHVLGLVAYDATNLNSANLSEVELHAGKNPIKIDFTNVAKINSTSGITLLCASFDSDGKTSVSPQVSPNICAATGHGHFALVIESFLSQTQNTKVSRWKIIVGSTLGGALGVFLLGLLFHAMLVKVKKKSERVQMERRAYEEEALQISMVGHVRAPMASGTRTQPSLEHEYIPPI</sequence>
<dbReference type="FunCoup" id="A0A2G5E1Y1">
    <property type="interactions" value="122"/>
</dbReference>
<gene>
    <name evidence="2" type="ORF">AQUCO_01300480v1</name>
</gene>
<feature type="transmembrane region" description="Helical" evidence="1">
    <location>
        <begin position="7"/>
        <end position="25"/>
    </location>
</feature>